<dbReference type="InterPro" id="IPR001537">
    <property type="entry name" value="SpoU_MeTrfase"/>
</dbReference>
<dbReference type="STRING" id="229920.ADM99_06580"/>
<dbReference type="SUPFAM" id="SSF55315">
    <property type="entry name" value="L30e-like"/>
    <property type="match status" value="1"/>
</dbReference>
<reference evidence="5 6" key="1">
    <citation type="submission" date="2015-07" db="EMBL/GenBank/DDBJ databases">
        <title>Genome sequence of Leptolinea tardivitalis DSM 16556.</title>
        <authorList>
            <person name="Hemp J."/>
            <person name="Ward L.M."/>
            <person name="Pace L.A."/>
            <person name="Fischer W.W."/>
        </authorList>
    </citation>
    <scope>NUCLEOTIDE SEQUENCE [LARGE SCALE GENOMIC DNA]</scope>
    <source>
        <strain evidence="5 6">YMTK-2</strain>
    </source>
</reference>
<dbReference type="Gene3D" id="3.30.1330.30">
    <property type="match status" value="1"/>
</dbReference>
<dbReference type="RefSeq" id="WP_062421178.1">
    <property type="nucleotide sequence ID" value="NZ_BBYA01000008.1"/>
</dbReference>
<dbReference type="GO" id="GO:0006396">
    <property type="term" value="P:RNA processing"/>
    <property type="evidence" value="ECO:0007669"/>
    <property type="project" value="InterPro"/>
</dbReference>
<dbReference type="GO" id="GO:0008173">
    <property type="term" value="F:RNA methyltransferase activity"/>
    <property type="evidence" value="ECO:0007669"/>
    <property type="project" value="InterPro"/>
</dbReference>
<accession>A0A0P6XCV7</accession>
<dbReference type="CDD" id="cd18095">
    <property type="entry name" value="SpoU-like_rRNA-MTase"/>
    <property type="match status" value="1"/>
</dbReference>
<dbReference type="GO" id="GO:0032259">
    <property type="term" value="P:methylation"/>
    <property type="evidence" value="ECO:0007669"/>
    <property type="project" value="UniProtKB-KW"/>
</dbReference>
<protein>
    <recommendedName>
        <fullName evidence="4">RNA 2-O ribose methyltransferase substrate binding domain-containing protein</fullName>
    </recommendedName>
</protein>
<evidence type="ECO:0000256" key="2">
    <source>
        <dbReference type="ARBA" id="ARBA00022603"/>
    </source>
</evidence>
<comment type="similarity">
    <text evidence="1">Belongs to the class IV-like SAM-binding methyltransferase superfamily. RNA methyltransferase TrmH family.</text>
</comment>
<dbReference type="Pfam" id="PF00588">
    <property type="entry name" value="SpoU_methylase"/>
    <property type="match status" value="1"/>
</dbReference>
<dbReference type="Proteomes" id="UP000050430">
    <property type="component" value="Unassembled WGS sequence"/>
</dbReference>
<organism evidence="5 6">
    <name type="scientific">Leptolinea tardivitalis</name>
    <dbReference type="NCBI Taxonomy" id="229920"/>
    <lineage>
        <taxon>Bacteria</taxon>
        <taxon>Bacillati</taxon>
        <taxon>Chloroflexota</taxon>
        <taxon>Anaerolineae</taxon>
        <taxon>Anaerolineales</taxon>
        <taxon>Anaerolineaceae</taxon>
        <taxon>Leptolinea</taxon>
    </lineage>
</organism>
<keyword evidence="6" id="KW-1185">Reference proteome</keyword>
<gene>
    <name evidence="5" type="ORF">ADM99_06580</name>
</gene>
<evidence type="ECO:0000313" key="6">
    <source>
        <dbReference type="Proteomes" id="UP000050430"/>
    </source>
</evidence>
<name>A0A0P6XCV7_9CHLR</name>
<dbReference type="PANTHER" id="PTHR43191:SF2">
    <property type="entry name" value="RRNA METHYLTRANSFERASE 3, MITOCHONDRIAL"/>
    <property type="match status" value="1"/>
</dbReference>
<evidence type="ECO:0000256" key="3">
    <source>
        <dbReference type="ARBA" id="ARBA00022679"/>
    </source>
</evidence>
<dbReference type="InterPro" id="IPR051259">
    <property type="entry name" value="rRNA_Methyltransferase"/>
</dbReference>
<feature type="domain" description="RNA 2-O ribose methyltransferase substrate binding" evidence="4">
    <location>
        <begin position="31"/>
        <end position="107"/>
    </location>
</feature>
<dbReference type="InterPro" id="IPR053888">
    <property type="entry name" value="MRM3-like_sub_bind"/>
</dbReference>
<dbReference type="InterPro" id="IPR013123">
    <property type="entry name" value="SpoU_subst-bd"/>
</dbReference>
<dbReference type="SUPFAM" id="SSF75217">
    <property type="entry name" value="alpha/beta knot"/>
    <property type="match status" value="1"/>
</dbReference>
<proteinExistence type="inferred from homology"/>
<dbReference type="PANTHER" id="PTHR43191">
    <property type="entry name" value="RRNA METHYLTRANSFERASE 3"/>
    <property type="match status" value="1"/>
</dbReference>
<evidence type="ECO:0000256" key="1">
    <source>
        <dbReference type="ARBA" id="ARBA00007228"/>
    </source>
</evidence>
<keyword evidence="3" id="KW-0808">Transferase</keyword>
<dbReference type="Pfam" id="PF22435">
    <property type="entry name" value="MRM3-like_sub_bind"/>
    <property type="match status" value="1"/>
</dbReference>
<dbReference type="InterPro" id="IPR029064">
    <property type="entry name" value="Ribosomal_eL30-like_sf"/>
</dbReference>
<dbReference type="GO" id="GO:0005737">
    <property type="term" value="C:cytoplasm"/>
    <property type="evidence" value="ECO:0007669"/>
    <property type="project" value="UniProtKB-ARBA"/>
</dbReference>
<keyword evidence="2" id="KW-0489">Methyltransferase</keyword>
<dbReference type="SMART" id="SM00967">
    <property type="entry name" value="SpoU_sub_bind"/>
    <property type="match status" value="1"/>
</dbReference>
<dbReference type="InterPro" id="IPR029026">
    <property type="entry name" value="tRNA_m1G_MTases_N"/>
</dbReference>
<dbReference type="Gene3D" id="3.40.1280.10">
    <property type="match status" value="1"/>
</dbReference>
<dbReference type="OrthoDB" id="9794400at2"/>
<comment type="caution">
    <text evidence="5">The sequence shown here is derived from an EMBL/GenBank/DDBJ whole genome shotgun (WGS) entry which is preliminary data.</text>
</comment>
<dbReference type="InterPro" id="IPR029028">
    <property type="entry name" value="Alpha/beta_knot_MTases"/>
</dbReference>
<dbReference type="GO" id="GO:0003723">
    <property type="term" value="F:RNA binding"/>
    <property type="evidence" value="ECO:0007669"/>
    <property type="project" value="InterPro"/>
</dbReference>
<dbReference type="AlphaFoldDB" id="A0A0P6XCV7"/>
<sequence>MTLITSSANPRIKDLRKLRDRKYRSETGLAWVEGLRACGDAFSHPEHVEQMVICPETLHSSFADELLQKALDHNIDVIETSREVYSSLSGKENPQGMGVVIRQTFQTLDNVVLSQADLWVALDRVADPGNLGTILRTLDASGGKGLILLDHCTDPYDPTAIRASTGAVFHLDLVKSDTQYFSMWKTRQNANLVGAVAVPGAQDYHSYVYTRPMILIMGSEREGLSPTLTELCDGLVYIPMIGHVDSLNLAEATAIMLYEIFNQHREANSGLGEKR</sequence>
<evidence type="ECO:0000259" key="4">
    <source>
        <dbReference type="SMART" id="SM00967"/>
    </source>
</evidence>
<dbReference type="EMBL" id="LGCK01000007">
    <property type="protein sequence ID" value="KPL72741.1"/>
    <property type="molecule type" value="Genomic_DNA"/>
</dbReference>
<evidence type="ECO:0000313" key="5">
    <source>
        <dbReference type="EMBL" id="KPL72741.1"/>
    </source>
</evidence>